<dbReference type="Gene3D" id="3.40.720.10">
    <property type="entry name" value="Alkaline Phosphatase, subunit A"/>
    <property type="match status" value="1"/>
</dbReference>
<feature type="transmembrane region" description="Helical" evidence="7">
    <location>
        <begin position="145"/>
        <end position="166"/>
    </location>
</feature>
<evidence type="ECO:0000256" key="5">
    <source>
        <dbReference type="ARBA" id="ARBA00022989"/>
    </source>
</evidence>
<dbReference type="RefSeq" id="WP_114842074.1">
    <property type="nucleotide sequence ID" value="NZ_CP031219.1"/>
</dbReference>
<feature type="transmembrane region" description="Helical" evidence="7">
    <location>
        <begin position="38"/>
        <end position="57"/>
    </location>
</feature>
<keyword evidence="2" id="KW-1003">Cell membrane</keyword>
<dbReference type="SUPFAM" id="SSF53649">
    <property type="entry name" value="Alkaline phosphatase-like"/>
    <property type="match status" value="1"/>
</dbReference>
<evidence type="ECO:0000313" key="9">
    <source>
        <dbReference type="EMBL" id="RXK15580.1"/>
    </source>
</evidence>
<dbReference type="InterPro" id="IPR040423">
    <property type="entry name" value="PEA_transferase"/>
</dbReference>
<accession>A0AAX2AG59</accession>
<dbReference type="Proteomes" id="UP000290092">
    <property type="component" value="Unassembled WGS sequence"/>
</dbReference>
<sequence>MKFNQENWINIGKYFLLFFYFSAVYQSLCFIFDISGFIGLREAFYMNFLWLIPILIFQKYSKQIAAAIGVFLWLASLPSLCYFLLYNQEFSQSVIYIIFESNIVEGTEFFKTYFVWWLIPAIVIYSIIPYYFWKSLKNINIHINKTLILIPLSLLIVTKTFAKLYIVGDTSMQRAVIKQIDKMQAATPWNLVLGYIAYKEVLANMEELLTQNSNLPPVENLKNLSIEEENTLVLVIGESTNRNRMSLYGYKRDTTPRLNSIKDELVVFKNVYSPRPYTIEVLQQALTFADEKNPDLYLTKVNLLNIMKQAGYKTYWITNQQTQTQRNTMLTTFSKIADEQIYLNNNRRQNSSSYDEVVLEPFNKVLNDTLTKKKFIVVHLLGTHSRYDYRYPENFAKFDGLKVSPLLNEKQTNSYNSYDNAVYYNDYVVSNLISSVKALNTSASLLYLSDHGEEVFDEVNLEKMGRNEGAPTSAMYSVPFIIYGNKKWQESNNISKLKTYTNRLYSSSNLLYTFSDFAKLDFKDLDLSKSIISESFEQKPVFIGDPYNKAKLRDLVKTPFETKTIKIGA</sequence>
<dbReference type="EMBL" id="NXID01000025">
    <property type="protein sequence ID" value="RXK15580.1"/>
    <property type="molecule type" value="Genomic_DNA"/>
</dbReference>
<comment type="caution">
    <text evidence="9">The sequence shown here is derived from an EMBL/GenBank/DDBJ whole genome shotgun (WGS) entry which is preliminary data.</text>
</comment>
<dbReference type="GO" id="GO:0016776">
    <property type="term" value="F:phosphotransferase activity, phosphate group as acceptor"/>
    <property type="evidence" value="ECO:0007669"/>
    <property type="project" value="TreeGrafter"/>
</dbReference>
<comment type="subcellular location">
    <subcellularLocation>
        <location evidence="1">Cell membrane</location>
        <topology evidence="1">Multi-pass membrane protein</topology>
    </subcellularLocation>
</comment>
<evidence type="ECO:0000256" key="2">
    <source>
        <dbReference type="ARBA" id="ARBA00022475"/>
    </source>
</evidence>
<reference evidence="9 10" key="1">
    <citation type="submission" date="2017-09" db="EMBL/GenBank/DDBJ databases">
        <title>Genomics of the genus Arcobacter.</title>
        <authorList>
            <person name="Perez-Cataluna A."/>
            <person name="Figueras M.J."/>
            <person name="Salas-Masso N."/>
        </authorList>
    </citation>
    <scope>NUCLEOTIDE SEQUENCE [LARGE SCALE GENOMIC DNA]</scope>
    <source>
        <strain evidence="9 10">CECT 7386</strain>
    </source>
</reference>
<dbReference type="NCBIfam" id="NF007933">
    <property type="entry name" value="PRK10649.1"/>
    <property type="match status" value="1"/>
</dbReference>
<dbReference type="InterPro" id="IPR000917">
    <property type="entry name" value="Sulfatase_N"/>
</dbReference>
<dbReference type="KEGG" id="amyt:AMYT_1653"/>
<dbReference type="PANTHER" id="PTHR30443:SF2">
    <property type="entry name" value="PHOSPHOETHANOLAMINE TRANSFERASE EPTC"/>
    <property type="match status" value="1"/>
</dbReference>
<keyword evidence="4 7" id="KW-0812">Transmembrane</keyword>
<keyword evidence="6 7" id="KW-0472">Membrane</keyword>
<dbReference type="InterPro" id="IPR017850">
    <property type="entry name" value="Alkaline_phosphatase_core_sf"/>
</dbReference>
<protein>
    <recommendedName>
        <fullName evidence="8">Sulfatase N-terminal domain-containing protein</fullName>
    </recommendedName>
</protein>
<keyword evidence="5 7" id="KW-1133">Transmembrane helix</keyword>
<proteinExistence type="predicted"/>
<feature type="domain" description="Sulfatase N-terminal" evidence="8">
    <location>
        <begin position="231"/>
        <end position="518"/>
    </location>
</feature>
<evidence type="ECO:0000256" key="7">
    <source>
        <dbReference type="SAM" id="Phobius"/>
    </source>
</evidence>
<feature type="transmembrane region" description="Helical" evidence="7">
    <location>
        <begin position="114"/>
        <end position="133"/>
    </location>
</feature>
<feature type="transmembrane region" description="Helical" evidence="7">
    <location>
        <begin position="12"/>
        <end position="32"/>
    </location>
</feature>
<evidence type="ECO:0000256" key="1">
    <source>
        <dbReference type="ARBA" id="ARBA00004651"/>
    </source>
</evidence>
<dbReference type="GO" id="GO:0009244">
    <property type="term" value="P:lipopolysaccharide core region biosynthetic process"/>
    <property type="evidence" value="ECO:0007669"/>
    <property type="project" value="TreeGrafter"/>
</dbReference>
<keyword evidence="10" id="KW-1185">Reference proteome</keyword>
<dbReference type="CDD" id="cd16017">
    <property type="entry name" value="LptA"/>
    <property type="match status" value="1"/>
</dbReference>
<evidence type="ECO:0000256" key="3">
    <source>
        <dbReference type="ARBA" id="ARBA00022679"/>
    </source>
</evidence>
<evidence type="ECO:0000313" key="10">
    <source>
        <dbReference type="Proteomes" id="UP000290092"/>
    </source>
</evidence>
<gene>
    <name evidence="9" type="ORF">CP985_07965</name>
</gene>
<keyword evidence="3" id="KW-0808">Transferase</keyword>
<dbReference type="Pfam" id="PF00884">
    <property type="entry name" value="Sulfatase"/>
    <property type="match status" value="1"/>
</dbReference>
<evidence type="ECO:0000256" key="6">
    <source>
        <dbReference type="ARBA" id="ARBA00023136"/>
    </source>
</evidence>
<evidence type="ECO:0000256" key="4">
    <source>
        <dbReference type="ARBA" id="ARBA00022692"/>
    </source>
</evidence>
<feature type="transmembrane region" description="Helical" evidence="7">
    <location>
        <begin position="64"/>
        <end position="85"/>
    </location>
</feature>
<dbReference type="AlphaFoldDB" id="A0AAX2AG59"/>
<evidence type="ECO:0000259" key="8">
    <source>
        <dbReference type="Pfam" id="PF00884"/>
    </source>
</evidence>
<name>A0AAX2AG59_9BACT</name>
<dbReference type="GO" id="GO:0005886">
    <property type="term" value="C:plasma membrane"/>
    <property type="evidence" value="ECO:0007669"/>
    <property type="project" value="UniProtKB-SubCell"/>
</dbReference>
<organism evidence="9 10">
    <name type="scientific">Malaciobacter mytili LMG 24559</name>
    <dbReference type="NCBI Taxonomy" id="1032238"/>
    <lineage>
        <taxon>Bacteria</taxon>
        <taxon>Pseudomonadati</taxon>
        <taxon>Campylobacterota</taxon>
        <taxon>Epsilonproteobacteria</taxon>
        <taxon>Campylobacterales</taxon>
        <taxon>Arcobacteraceae</taxon>
        <taxon>Malaciobacter</taxon>
    </lineage>
</organism>
<dbReference type="PANTHER" id="PTHR30443">
    <property type="entry name" value="INNER MEMBRANE PROTEIN"/>
    <property type="match status" value="1"/>
</dbReference>
<dbReference type="InterPro" id="IPR058130">
    <property type="entry name" value="PEA_transf_C"/>
</dbReference>